<sequence>MVPFTGVTENADPLQGVVDIAEITGVVQQAVVVADNAVTAEYPQVLYAQT</sequence>
<comment type="caution">
    <text evidence="1">The sequence shown here is derived from an EMBL/GenBank/DDBJ whole genome shotgun (WGS) entry which is preliminary data.</text>
</comment>
<proteinExistence type="predicted"/>
<dbReference type="EMBL" id="VSSQ01098254">
    <property type="protein sequence ID" value="MPN41303.1"/>
    <property type="molecule type" value="Genomic_DNA"/>
</dbReference>
<reference evidence="1" key="1">
    <citation type="submission" date="2019-08" db="EMBL/GenBank/DDBJ databases">
        <authorList>
            <person name="Kucharzyk K."/>
            <person name="Murdoch R.W."/>
            <person name="Higgins S."/>
            <person name="Loffler F."/>
        </authorList>
    </citation>
    <scope>NUCLEOTIDE SEQUENCE</scope>
</reference>
<evidence type="ECO:0000313" key="1">
    <source>
        <dbReference type="EMBL" id="MPN41303.1"/>
    </source>
</evidence>
<dbReference type="AlphaFoldDB" id="A0A645I1B6"/>
<protein>
    <submittedName>
        <fullName evidence="1">Uncharacterized protein</fullName>
    </submittedName>
</protein>
<gene>
    <name evidence="1" type="ORF">SDC9_188846</name>
</gene>
<name>A0A645I1B6_9ZZZZ</name>
<organism evidence="1">
    <name type="scientific">bioreactor metagenome</name>
    <dbReference type="NCBI Taxonomy" id="1076179"/>
    <lineage>
        <taxon>unclassified sequences</taxon>
        <taxon>metagenomes</taxon>
        <taxon>ecological metagenomes</taxon>
    </lineage>
</organism>
<accession>A0A645I1B6</accession>